<evidence type="ECO:0000256" key="8">
    <source>
        <dbReference type="ARBA" id="ARBA00023180"/>
    </source>
</evidence>
<feature type="compositionally biased region" description="Polar residues" evidence="9">
    <location>
        <begin position="356"/>
        <end position="374"/>
    </location>
</feature>
<evidence type="ECO:0000313" key="11">
    <source>
        <dbReference type="EMBL" id="EEN68848.1"/>
    </source>
</evidence>
<dbReference type="AlphaFoldDB" id="C3XSY0"/>
<dbReference type="InParanoid" id="C3XSY0"/>
<keyword evidence="8" id="KW-0325">Glycoprotein</keyword>
<dbReference type="InterPro" id="IPR001611">
    <property type="entry name" value="Leu-rich_rpt"/>
</dbReference>
<evidence type="ECO:0000256" key="7">
    <source>
        <dbReference type="ARBA" id="ARBA00023136"/>
    </source>
</evidence>
<dbReference type="SUPFAM" id="SSF52058">
    <property type="entry name" value="L domain-like"/>
    <property type="match status" value="1"/>
</dbReference>
<proteinExistence type="predicted"/>
<evidence type="ECO:0008006" key="12">
    <source>
        <dbReference type="Google" id="ProtNLM"/>
    </source>
</evidence>
<protein>
    <recommendedName>
        <fullName evidence="12">LRRCT domain-containing protein</fullName>
    </recommendedName>
</protein>
<feature type="signal peptide" evidence="10">
    <location>
        <begin position="1"/>
        <end position="31"/>
    </location>
</feature>
<dbReference type="Pfam" id="PF13855">
    <property type="entry name" value="LRR_8"/>
    <property type="match status" value="1"/>
</dbReference>
<keyword evidence="6" id="KW-1133">Transmembrane helix</keyword>
<dbReference type="PANTHER" id="PTHR24365:SF541">
    <property type="entry name" value="PROTEIN TOLL-RELATED"/>
    <property type="match status" value="1"/>
</dbReference>
<comment type="subcellular location">
    <subcellularLocation>
        <location evidence="1">Membrane</location>
        <topology evidence="1">Single-pass membrane protein</topology>
    </subcellularLocation>
</comment>
<organism>
    <name type="scientific">Branchiostoma floridae</name>
    <name type="common">Florida lancelet</name>
    <name type="synonym">Amphioxus</name>
    <dbReference type="NCBI Taxonomy" id="7739"/>
    <lineage>
        <taxon>Eukaryota</taxon>
        <taxon>Metazoa</taxon>
        <taxon>Chordata</taxon>
        <taxon>Cephalochordata</taxon>
        <taxon>Leptocardii</taxon>
        <taxon>Amphioxiformes</taxon>
        <taxon>Branchiostomatidae</taxon>
        <taxon>Branchiostoma</taxon>
    </lineage>
</organism>
<evidence type="ECO:0000256" key="3">
    <source>
        <dbReference type="ARBA" id="ARBA00022692"/>
    </source>
</evidence>
<name>C3XSY0_BRAFL</name>
<keyword evidence="3" id="KW-0812">Transmembrane</keyword>
<reference evidence="11" key="1">
    <citation type="journal article" date="2008" name="Nature">
        <title>The amphioxus genome and the evolution of the chordate karyotype.</title>
        <authorList>
            <consortium name="US DOE Joint Genome Institute (JGI-PGF)"/>
            <person name="Putnam N.H."/>
            <person name="Butts T."/>
            <person name="Ferrier D.E.K."/>
            <person name="Furlong R.F."/>
            <person name="Hellsten U."/>
            <person name="Kawashima T."/>
            <person name="Robinson-Rechavi M."/>
            <person name="Shoguchi E."/>
            <person name="Terry A."/>
            <person name="Yu J.-K."/>
            <person name="Benito-Gutierrez E.L."/>
            <person name="Dubchak I."/>
            <person name="Garcia-Fernandez J."/>
            <person name="Gibson-Brown J.J."/>
            <person name="Grigoriev I.V."/>
            <person name="Horton A.C."/>
            <person name="de Jong P.J."/>
            <person name="Jurka J."/>
            <person name="Kapitonov V.V."/>
            <person name="Kohara Y."/>
            <person name="Kuroki Y."/>
            <person name="Lindquist E."/>
            <person name="Lucas S."/>
            <person name="Osoegawa K."/>
            <person name="Pennacchio L.A."/>
            <person name="Salamov A.A."/>
            <person name="Satou Y."/>
            <person name="Sauka-Spengler T."/>
            <person name="Schmutz J."/>
            <person name="Shin-I T."/>
            <person name="Toyoda A."/>
            <person name="Bronner-Fraser M."/>
            <person name="Fujiyama A."/>
            <person name="Holland L.Z."/>
            <person name="Holland P.W.H."/>
            <person name="Satoh N."/>
            <person name="Rokhsar D.S."/>
        </authorList>
    </citation>
    <scope>NUCLEOTIDE SEQUENCE [LARGE SCALE GENOMIC DNA]</scope>
    <source>
        <strain evidence="11">S238N-H82</strain>
        <tissue evidence="11">Testes</tissue>
    </source>
</reference>
<dbReference type="eggNOG" id="KOG0619">
    <property type="taxonomic scope" value="Eukaryota"/>
</dbReference>
<sequence length="409" mass="44922">MKTAVKSKLQKRTKSFLPVLLIAQCLCMACGQGSRTLPQKCTNSLIIGGPVTSTTVACRYLEITAFPEGIPATTTVLDLQGNAIRNLTDVPVLKNLIRLFLQNNRIETVDWAALGNLPSLKSLSLKRNRLTHVSLDLALQKLPSLAFVSLEFNQLASFTKEQLGHPTLTSVKIRGNPFDCSCAMLWMMTDLKCMHQHYSLFDHCERCDACAIPNYPEPESYKCTSPAHLKGLSLTSVAQHLTNCGDEKLASTTAKTTAHAAKTQSQRHETTAKQLDQYLEKQNSATSLTTDRQDSQPHLNGLSLTNISQHLSDLGDDNLDSTTANIKTGKHASSTQDQGHETITKHLGQHLEKHNNATSLSSDRQDPTSSTTIENGLHKTTSKCHPIGIDYTLRETSTKVTFVFLGGRK</sequence>
<feature type="region of interest" description="Disordered" evidence="9">
    <location>
        <begin position="355"/>
        <end position="381"/>
    </location>
</feature>
<keyword evidence="2" id="KW-0433">Leucine-rich repeat</keyword>
<dbReference type="PANTHER" id="PTHR24365">
    <property type="entry name" value="TOLL-LIKE RECEPTOR"/>
    <property type="match status" value="1"/>
</dbReference>
<accession>C3XSY0</accession>
<dbReference type="Gene3D" id="3.80.10.10">
    <property type="entry name" value="Ribonuclease Inhibitor"/>
    <property type="match status" value="2"/>
</dbReference>
<feature type="region of interest" description="Disordered" evidence="9">
    <location>
        <begin position="315"/>
        <end position="338"/>
    </location>
</feature>
<evidence type="ECO:0000256" key="10">
    <source>
        <dbReference type="SAM" id="SignalP"/>
    </source>
</evidence>
<feature type="compositionally biased region" description="Polar residues" evidence="9">
    <location>
        <begin position="320"/>
        <end position="337"/>
    </location>
</feature>
<dbReference type="InterPro" id="IPR032675">
    <property type="entry name" value="LRR_dom_sf"/>
</dbReference>
<keyword evidence="7" id="KW-0472">Membrane</keyword>
<keyword evidence="5" id="KW-0677">Repeat</keyword>
<evidence type="ECO:0000256" key="6">
    <source>
        <dbReference type="ARBA" id="ARBA00022989"/>
    </source>
</evidence>
<feature type="chain" id="PRO_5002934732" description="LRRCT domain-containing protein" evidence="10">
    <location>
        <begin position="32"/>
        <end position="409"/>
    </location>
</feature>
<dbReference type="EMBL" id="GG666460">
    <property type="protein sequence ID" value="EEN68848.1"/>
    <property type="molecule type" value="Genomic_DNA"/>
</dbReference>
<gene>
    <name evidence="11" type="ORF">BRAFLDRAFT_67213</name>
</gene>
<dbReference type="SMART" id="SM00369">
    <property type="entry name" value="LRR_TYP"/>
    <property type="match status" value="3"/>
</dbReference>
<evidence type="ECO:0000256" key="9">
    <source>
        <dbReference type="SAM" id="MobiDB-lite"/>
    </source>
</evidence>
<evidence type="ECO:0000256" key="2">
    <source>
        <dbReference type="ARBA" id="ARBA00022614"/>
    </source>
</evidence>
<keyword evidence="4 10" id="KW-0732">Signal</keyword>
<dbReference type="InterPro" id="IPR003591">
    <property type="entry name" value="Leu-rich_rpt_typical-subtyp"/>
</dbReference>
<evidence type="ECO:0000256" key="4">
    <source>
        <dbReference type="ARBA" id="ARBA00022729"/>
    </source>
</evidence>
<dbReference type="GO" id="GO:0016020">
    <property type="term" value="C:membrane"/>
    <property type="evidence" value="ECO:0007669"/>
    <property type="project" value="UniProtKB-SubCell"/>
</dbReference>
<evidence type="ECO:0000256" key="5">
    <source>
        <dbReference type="ARBA" id="ARBA00022737"/>
    </source>
</evidence>
<evidence type="ECO:0000256" key="1">
    <source>
        <dbReference type="ARBA" id="ARBA00004167"/>
    </source>
</evidence>